<evidence type="ECO:0000256" key="1">
    <source>
        <dbReference type="SAM" id="Phobius"/>
    </source>
</evidence>
<comment type="caution">
    <text evidence="2">The sequence shown here is derived from an EMBL/GenBank/DDBJ whole genome shotgun (WGS) entry which is preliminary data.</text>
</comment>
<evidence type="ECO:0000313" key="3">
    <source>
        <dbReference type="Proteomes" id="UP000460287"/>
    </source>
</evidence>
<dbReference type="AlphaFoldDB" id="A0A7X2MWZ9"/>
<accession>A0A7X2MWZ9</accession>
<gene>
    <name evidence="2" type="ORF">FYJ33_03920</name>
</gene>
<dbReference type="Proteomes" id="UP000460287">
    <property type="component" value="Unassembled WGS sequence"/>
</dbReference>
<feature type="transmembrane region" description="Helical" evidence="1">
    <location>
        <begin position="12"/>
        <end position="37"/>
    </location>
</feature>
<proteinExistence type="predicted"/>
<dbReference type="EMBL" id="VULX01000003">
    <property type="protein sequence ID" value="MSR90580.1"/>
    <property type="molecule type" value="Genomic_DNA"/>
</dbReference>
<protein>
    <submittedName>
        <fullName evidence="2">Uncharacterized protein</fullName>
    </submittedName>
</protein>
<dbReference type="PROSITE" id="PS51257">
    <property type="entry name" value="PROKAR_LIPOPROTEIN"/>
    <property type="match status" value="1"/>
</dbReference>
<sequence>MNLSKKTFTYSSIMAACIVVIVLGYFILMLPSLYVNYMERLNYDSIKEVQKVYLRDRCYKNVKSRNPTSTCTVSIPKNKDEIKVENALGTIDAIIYDQDIKNILNEGRKIFSKSFDGEKLKDSEFDKLKECGNNTTLQ</sequence>
<keyword evidence="1" id="KW-0472">Membrane</keyword>
<keyword evidence="3" id="KW-1185">Reference proteome</keyword>
<name>A0A7X2MWZ9_9CLOT</name>
<reference evidence="2 3" key="1">
    <citation type="submission" date="2019-08" db="EMBL/GenBank/DDBJ databases">
        <title>In-depth cultivation of the pig gut microbiome towards novel bacterial diversity and tailored functional studies.</title>
        <authorList>
            <person name="Wylensek D."/>
            <person name="Hitch T.C.A."/>
            <person name="Clavel T."/>
        </authorList>
    </citation>
    <scope>NUCLEOTIDE SEQUENCE [LARGE SCALE GENOMIC DNA]</scope>
    <source>
        <strain evidence="2 3">WCA-383-APC-5B</strain>
    </source>
</reference>
<keyword evidence="1" id="KW-0812">Transmembrane</keyword>
<organism evidence="2 3">
    <name type="scientific">Inconstantimicrobium porci</name>
    <dbReference type="NCBI Taxonomy" id="2652291"/>
    <lineage>
        <taxon>Bacteria</taxon>
        <taxon>Bacillati</taxon>
        <taxon>Bacillota</taxon>
        <taxon>Clostridia</taxon>
        <taxon>Eubacteriales</taxon>
        <taxon>Clostridiaceae</taxon>
        <taxon>Inconstantimicrobium</taxon>
    </lineage>
</organism>
<evidence type="ECO:0000313" key="2">
    <source>
        <dbReference type="EMBL" id="MSR90580.1"/>
    </source>
</evidence>
<keyword evidence="1" id="KW-1133">Transmembrane helix</keyword>
<dbReference type="RefSeq" id="WP_154530465.1">
    <property type="nucleotide sequence ID" value="NZ_VULX01000003.1"/>
</dbReference>